<comment type="caution">
    <text evidence="2">The sequence shown here is derived from an EMBL/GenBank/DDBJ whole genome shotgun (WGS) entry which is preliminary data.</text>
</comment>
<dbReference type="InterPro" id="IPR025202">
    <property type="entry name" value="PLD-like_dom"/>
</dbReference>
<dbReference type="EMBL" id="BSXW01009183">
    <property type="protein sequence ID" value="GMF60412.1"/>
    <property type="molecule type" value="Genomic_DNA"/>
</dbReference>
<organism evidence="2 3">
    <name type="scientific">Phytophthora lilii</name>
    <dbReference type="NCBI Taxonomy" id="2077276"/>
    <lineage>
        <taxon>Eukaryota</taxon>
        <taxon>Sar</taxon>
        <taxon>Stramenopiles</taxon>
        <taxon>Oomycota</taxon>
        <taxon>Peronosporomycetes</taxon>
        <taxon>Peronosporales</taxon>
        <taxon>Peronosporaceae</taxon>
        <taxon>Phytophthora</taxon>
    </lineage>
</organism>
<sequence>MLLRTLRLSTSRVLGTLFAFTHLGVKGVFKQKAKDGVQVCLMLDRRQALCPHEAPLVAELLEVGVEIYVPVGSVLQFKKGNIVDDVIFITGSANATKKGRSRTSRITSRQVKVRASVLELRVLITASDVLHSWAIHSF</sequence>
<dbReference type="Gene3D" id="3.30.870.10">
    <property type="entry name" value="Endonuclease Chain A"/>
    <property type="match status" value="1"/>
</dbReference>
<reference evidence="2" key="1">
    <citation type="submission" date="2023-04" db="EMBL/GenBank/DDBJ databases">
        <title>Phytophthora lilii NBRC 32176.</title>
        <authorList>
            <person name="Ichikawa N."/>
            <person name="Sato H."/>
            <person name="Tonouchi N."/>
        </authorList>
    </citation>
    <scope>NUCLEOTIDE SEQUENCE</scope>
    <source>
        <strain evidence="2">NBRC 32176</strain>
    </source>
</reference>
<feature type="domain" description="Phospholipase D-like" evidence="1">
    <location>
        <begin position="3"/>
        <end position="100"/>
    </location>
</feature>
<protein>
    <submittedName>
        <fullName evidence="2">Unnamed protein product</fullName>
    </submittedName>
</protein>
<accession>A0A9W7D7M7</accession>
<dbReference type="Proteomes" id="UP001165083">
    <property type="component" value="Unassembled WGS sequence"/>
</dbReference>
<evidence type="ECO:0000313" key="2">
    <source>
        <dbReference type="EMBL" id="GMF60412.1"/>
    </source>
</evidence>
<evidence type="ECO:0000259" key="1">
    <source>
        <dbReference type="Pfam" id="PF13091"/>
    </source>
</evidence>
<keyword evidence="3" id="KW-1185">Reference proteome</keyword>
<name>A0A9W7D7M7_9STRA</name>
<evidence type="ECO:0000313" key="3">
    <source>
        <dbReference type="Proteomes" id="UP001165083"/>
    </source>
</evidence>
<dbReference type="Pfam" id="PF13091">
    <property type="entry name" value="PLDc_2"/>
    <property type="match status" value="1"/>
</dbReference>
<dbReference type="AlphaFoldDB" id="A0A9W7D7M7"/>
<dbReference type="SUPFAM" id="SSF56024">
    <property type="entry name" value="Phospholipase D/nuclease"/>
    <property type="match status" value="1"/>
</dbReference>
<proteinExistence type="predicted"/>
<gene>
    <name evidence="2" type="ORF">Plil01_001723900</name>
</gene>